<evidence type="ECO:0000313" key="2">
    <source>
        <dbReference type="EMBL" id="ABY34883.1"/>
    </source>
</evidence>
<sequence length="137" mass="15153">MILLIETISRRYLCRQNDVDAVGFPSTADRDDRGRPIMRSQLGPLLDPSDPPASGRLHALTIHLRRRVVELLVVRIDLLAEPPSVVPLAPFLTACLQLPWVTGAALLDEQPVLMLDLRRLATDLALGLRLKHAEAAL</sequence>
<dbReference type="KEGG" id="cau:Caur_1665"/>
<evidence type="ECO:0000313" key="3">
    <source>
        <dbReference type="Proteomes" id="UP000002008"/>
    </source>
</evidence>
<name>A9WBS6_CHLAA</name>
<reference evidence="3" key="1">
    <citation type="journal article" date="2011" name="BMC Genomics">
        <title>Complete genome sequence of the filamentous anoxygenic phototrophic bacterium Chloroflexus aurantiacus.</title>
        <authorList>
            <person name="Tang K.H."/>
            <person name="Barry K."/>
            <person name="Chertkov O."/>
            <person name="Dalin E."/>
            <person name="Han C.S."/>
            <person name="Hauser L.J."/>
            <person name="Honchak B.M."/>
            <person name="Karbach L.E."/>
            <person name="Land M.L."/>
            <person name="Lapidus A."/>
            <person name="Larimer F.W."/>
            <person name="Mikhailova N."/>
            <person name="Pitluck S."/>
            <person name="Pierson B.K."/>
            <person name="Blankenship R.E."/>
        </authorList>
    </citation>
    <scope>NUCLEOTIDE SEQUENCE [LARGE SCALE GENOMIC DNA]</scope>
    <source>
        <strain evidence="3">ATCC 29366 / DSM 635 / J-10-fl</strain>
    </source>
</reference>
<dbReference type="RefSeq" id="WP_012257537.1">
    <property type="nucleotide sequence ID" value="NC_010175.1"/>
</dbReference>
<dbReference type="AlphaFoldDB" id="A9WBS6"/>
<dbReference type="STRING" id="324602.Caur_1665"/>
<organism evidence="2 3">
    <name type="scientific">Chloroflexus aurantiacus (strain ATCC 29366 / DSM 635 / J-10-fl)</name>
    <dbReference type="NCBI Taxonomy" id="324602"/>
    <lineage>
        <taxon>Bacteria</taxon>
        <taxon>Bacillati</taxon>
        <taxon>Chloroflexota</taxon>
        <taxon>Chloroflexia</taxon>
        <taxon>Chloroflexales</taxon>
        <taxon>Chloroflexineae</taxon>
        <taxon>Chloroflexaceae</taxon>
        <taxon>Chloroflexus</taxon>
    </lineage>
</organism>
<dbReference type="PATRIC" id="fig|324602.8.peg.1904"/>
<accession>A9WBS6</accession>
<evidence type="ECO:0008006" key="4">
    <source>
        <dbReference type="Google" id="ProtNLM"/>
    </source>
</evidence>
<evidence type="ECO:0000256" key="1">
    <source>
        <dbReference type="SAM" id="MobiDB-lite"/>
    </source>
</evidence>
<proteinExistence type="predicted"/>
<dbReference type="eggNOG" id="ENOG5030SQ4">
    <property type="taxonomic scope" value="Bacteria"/>
</dbReference>
<dbReference type="HOGENOM" id="CLU_153236_0_0_0"/>
<protein>
    <recommendedName>
        <fullName evidence="4">CheW-like domain-containing protein</fullName>
    </recommendedName>
</protein>
<dbReference type="Proteomes" id="UP000002008">
    <property type="component" value="Chromosome"/>
</dbReference>
<dbReference type="EMBL" id="CP000909">
    <property type="protein sequence ID" value="ABY34883.1"/>
    <property type="molecule type" value="Genomic_DNA"/>
</dbReference>
<feature type="region of interest" description="Disordered" evidence="1">
    <location>
        <begin position="24"/>
        <end position="50"/>
    </location>
</feature>
<dbReference type="InParanoid" id="A9WBS6"/>
<gene>
    <name evidence="2" type="ordered locus">Caur_1665</name>
</gene>
<dbReference type="EnsemblBacteria" id="ABY34883">
    <property type="protein sequence ID" value="ABY34883"/>
    <property type="gene ID" value="Caur_1665"/>
</dbReference>
<keyword evidence="3" id="KW-1185">Reference proteome</keyword>